<organism evidence="2 3">
    <name type="scientific">Lacihabitans soyangensis</name>
    <dbReference type="NCBI Taxonomy" id="869394"/>
    <lineage>
        <taxon>Bacteria</taxon>
        <taxon>Pseudomonadati</taxon>
        <taxon>Bacteroidota</taxon>
        <taxon>Cytophagia</taxon>
        <taxon>Cytophagales</taxon>
        <taxon>Leadbetterellaceae</taxon>
        <taxon>Lacihabitans</taxon>
    </lineage>
</organism>
<reference evidence="2 3" key="1">
    <citation type="submission" date="2018-11" db="EMBL/GenBank/DDBJ databases">
        <title>Novel bacteria species description.</title>
        <authorList>
            <person name="Han J.-H."/>
        </authorList>
    </citation>
    <scope>NUCLEOTIDE SEQUENCE [LARGE SCALE GENOMIC DNA]</scope>
    <source>
        <strain evidence="2 3">KCTC23259</strain>
    </source>
</reference>
<name>A0AAE3H3X4_9BACT</name>
<keyword evidence="3" id="KW-1185">Reference proteome</keyword>
<evidence type="ECO:0000313" key="3">
    <source>
        <dbReference type="Proteomes" id="UP001204144"/>
    </source>
</evidence>
<dbReference type="AlphaFoldDB" id="A0AAE3H3X4"/>
<evidence type="ECO:0000256" key="1">
    <source>
        <dbReference type="SAM" id="SignalP"/>
    </source>
</evidence>
<gene>
    <name evidence="2" type="ORF">EGI31_15980</name>
</gene>
<feature type="signal peptide" evidence="1">
    <location>
        <begin position="1"/>
        <end position="17"/>
    </location>
</feature>
<sequence>MKKIMYVIIILSHLVNAQVPDLVKKFRTTSATTPPNSIEFGGSNYAQGTATIGGFVYFFAKNCSTCYYSLYKSDGTAAGTQEIKSFPNIQDRTIQFLGATATKVFFKINWHLFVSDGTTAGTVELHTDINRFAIEGTVGSNNLYYADFVNGQSRVLKSDGTVAGTSVIKTFGVSSVYNFIEINNTLYFTTIDRTVANQPFILWKSDGTSVGTISLASITASYSNVFTNPTNFNGNLFFNIGSQLWKSNGSVAGTSLLATASANIDDIETSNGILYYCLGAELYKTDGSTAPALVKNTGGSVSTLKNVNNTLYFAADDGTTGSELWKSDGTTTGTVLVKDINSGSVSSFPNLDGFVIPPANSVFYFTALTATNGVELWRTDGTAMGTYLVKDIYTGTTSSFNLYTQYLLGVANGNVLFFANDGTTGMHLWRSDGTLTNTTLLKALAPNVPSSFNYSYIIPNIAQLDSTNLVVIPIDDSNSTALWKTDGTNVNTQKVSNVAIDAIFNRTEFGSLNNKLYFSANDATSGYELWQTDGTAAGTNRFMDIFPNLSSSSPSTFYTFNGLLYFRATSVSASNEVWRTDGTSAGTFKLINYTPADYIVYNSTLYFKNQTGNLIRTDGTVAGTVPVTSISTPSSSSGISPELAVANNLIFFAQKTFSATNGIELWKSDGTSAGTSMVKDINVGTANASPQNLVALNNNLYFLANDGTNYGLWKTDGTAANTTLIKALDTKINVTYYLGLINVNNTLFFTFNDGVNGYELWKSDGTIAGTVLVKNINLYGSSMPQNFTNINGKLYFTADDGTHGTELWVSDGTATGTAMLHDINVGVGSSHPLSITSFNNYIYFIAFSASNGYELWRFDPNTNILESITTGNWNVGSTWISPSNTLLPTATKTTKINASHTVTISNTSNEVKSIQMNGGVIDLNGGTLEIKNQ</sequence>
<proteinExistence type="predicted"/>
<dbReference type="SUPFAM" id="SSF82171">
    <property type="entry name" value="DPP6 N-terminal domain-like"/>
    <property type="match status" value="1"/>
</dbReference>
<evidence type="ECO:0000313" key="2">
    <source>
        <dbReference type="EMBL" id="MCP9764443.1"/>
    </source>
</evidence>
<comment type="caution">
    <text evidence="2">The sequence shown here is derived from an EMBL/GenBank/DDBJ whole genome shotgun (WGS) entry which is preliminary data.</text>
</comment>
<dbReference type="RefSeq" id="WP_255038134.1">
    <property type="nucleotide sequence ID" value="NZ_RJUF01000173.1"/>
</dbReference>
<keyword evidence="1" id="KW-0732">Signal</keyword>
<dbReference type="NCBIfam" id="TIGR04534">
    <property type="entry name" value="ELWxxDGT_rpt"/>
    <property type="match status" value="3"/>
</dbReference>
<accession>A0AAE3H3X4</accession>
<dbReference type="EMBL" id="RJUF01000173">
    <property type="protein sequence ID" value="MCP9764443.1"/>
    <property type="molecule type" value="Genomic_DNA"/>
</dbReference>
<protein>
    <recommendedName>
        <fullName evidence="4">Hyalin</fullName>
    </recommendedName>
</protein>
<dbReference type="InterPro" id="IPR030916">
    <property type="entry name" value="ELWxxDGT_rpt"/>
</dbReference>
<dbReference type="Proteomes" id="UP001204144">
    <property type="component" value="Unassembled WGS sequence"/>
</dbReference>
<evidence type="ECO:0008006" key="4">
    <source>
        <dbReference type="Google" id="ProtNLM"/>
    </source>
</evidence>
<feature type="chain" id="PRO_5042216086" description="Hyalin" evidence="1">
    <location>
        <begin position="18"/>
        <end position="933"/>
    </location>
</feature>